<dbReference type="PANTHER" id="PTHR33776:SF3">
    <property type="entry name" value="PHD-TYPE DOMAIN-CONTAINING PROTEIN"/>
    <property type="match status" value="1"/>
</dbReference>
<dbReference type="Proteomes" id="UP000015101">
    <property type="component" value="Unassembled WGS sequence"/>
</dbReference>
<feature type="region of interest" description="Disordered" evidence="1">
    <location>
        <begin position="276"/>
        <end position="302"/>
    </location>
</feature>
<feature type="region of interest" description="Disordered" evidence="1">
    <location>
        <begin position="214"/>
        <end position="243"/>
    </location>
</feature>
<reference evidence="4" key="3">
    <citation type="submission" date="2015-06" db="UniProtKB">
        <authorList>
            <consortium name="EnsemblMetazoa"/>
        </authorList>
    </citation>
    <scope>IDENTIFICATION</scope>
</reference>
<dbReference type="EMBL" id="KB097700">
    <property type="protein sequence ID" value="ESN91381.1"/>
    <property type="molecule type" value="Genomic_DNA"/>
</dbReference>
<organism evidence="4 5">
    <name type="scientific">Helobdella robusta</name>
    <name type="common">Californian leech</name>
    <dbReference type="NCBI Taxonomy" id="6412"/>
    <lineage>
        <taxon>Eukaryota</taxon>
        <taxon>Metazoa</taxon>
        <taxon>Spiralia</taxon>
        <taxon>Lophotrochozoa</taxon>
        <taxon>Annelida</taxon>
        <taxon>Clitellata</taxon>
        <taxon>Hirudinea</taxon>
        <taxon>Rhynchobdellida</taxon>
        <taxon>Glossiphoniidae</taxon>
        <taxon>Helobdella</taxon>
    </lineage>
</organism>
<dbReference type="KEGG" id="hro:HELRODRAFT_165410"/>
<dbReference type="InterPro" id="IPR036691">
    <property type="entry name" value="Endo/exonu/phosph_ase_sf"/>
</dbReference>
<dbReference type="CTD" id="20201008"/>
<dbReference type="EnsemblMetazoa" id="HelroT165410">
    <property type="protein sequence ID" value="HelroP165410"/>
    <property type="gene ID" value="HelroG165410"/>
</dbReference>
<reference evidence="5" key="1">
    <citation type="submission" date="2012-12" db="EMBL/GenBank/DDBJ databases">
        <authorList>
            <person name="Hellsten U."/>
            <person name="Grimwood J."/>
            <person name="Chapman J.A."/>
            <person name="Shapiro H."/>
            <person name="Aerts A."/>
            <person name="Otillar R.P."/>
            <person name="Terry A.Y."/>
            <person name="Boore J.L."/>
            <person name="Simakov O."/>
            <person name="Marletaz F."/>
            <person name="Cho S.-J."/>
            <person name="Edsinger-Gonzales E."/>
            <person name="Havlak P."/>
            <person name="Kuo D.-H."/>
            <person name="Larsson T."/>
            <person name="Lv J."/>
            <person name="Arendt D."/>
            <person name="Savage R."/>
            <person name="Osoegawa K."/>
            <person name="de Jong P."/>
            <person name="Lindberg D.R."/>
            <person name="Seaver E.C."/>
            <person name="Weisblat D.A."/>
            <person name="Putnam N.H."/>
            <person name="Grigoriev I.V."/>
            <person name="Rokhsar D.S."/>
        </authorList>
    </citation>
    <scope>NUCLEOTIDE SEQUENCE</scope>
</reference>
<proteinExistence type="predicted"/>
<dbReference type="SUPFAM" id="SSF56219">
    <property type="entry name" value="DNase I-like"/>
    <property type="match status" value="1"/>
</dbReference>
<dbReference type="GO" id="GO:0003824">
    <property type="term" value="F:catalytic activity"/>
    <property type="evidence" value="ECO:0007669"/>
    <property type="project" value="InterPro"/>
</dbReference>
<feature type="compositionally biased region" description="Low complexity" evidence="1">
    <location>
        <begin position="276"/>
        <end position="300"/>
    </location>
</feature>
<dbReference type="InParanoid" id="T1EWQ8"/>
<feature type="domain" description="Endonuclease/exonuclease/phosphatase" evidence="2">
    <location>
        <begin position="329"/>
        <end position="516"/>
    </location>
</feature>
<dbReference type="GeneID" id="20201008"/>
<dbReference type="Pfam" id="PF03372">
    <property type="entry name" value="Exo_endo_phos"/>
    <property type="match status" value="1"/>
</dbReference>
<sequence>MDILNGFEDVRLILKFVMKMMKSMWGLKITGITTGVGDDGCETGDIVGYMDGRDGVDGNGRNGSYDGVGRDDYTNDKNNGDDGCDIGSMIGGNDGWDGGDGGRNSENIGDDGVNDIGNGGNDGICDDGCNIGTIFYCGDGRNGGGGGRNRRNIGGMFSCNNSRNGGNGGRNDRDGGHGGGNCGDGGDGGSGNGSDGDVGIGNNIGGMLGCNDGQDRGDDGSYSHDRGDENYGKNIGDSNGDERGCGINDDVSRMIVNKLSGNIKCFCNDNNNGRNSSSDYGVNDDGSSDGNENGNNGGANDEIDYGNDCKDYANSMKRIKTQMLLGLLNIRSILSKSDVVREILLEGLDFLVLVETWHGYSDNISIKLTMPSGYHFLDFLRPYDPYHDGLIIFFRSNFKYKKIDLPCFSTFEVLAIKFFINGIDWVLVSLYRPGSQQVKTIFFQELVFMMEHVLILTSRILLAGDFNIHVERTDDAHTISLLEVFDMFQMVNNVNGSTHDLGETLDLIVSSLGFPVQTGSQY</sequence>
<evidence type="ECO:0000313" key="3">
    <source>
        <dbReference type="EMBL" id="ESN91381.1"/>
    </source>
</evidence>
<dbReference type="Gene3D" id="3.60.10.10">
    <property type="entry name" value="Endonuclease/exonuclease/phosphatase"/>
    <property type="match status" value="1"/>
</dbReference>
<feature type="compositionally biased region" description="Gly residues" evidence="1">
    <location>
        <begin position="177"/>
        <end position="198"/>
    </location>
</feature>
<feature type="region of interest" description="Disordered" evidence="1">
    <location>
        <begin position="161"/>
        <end position="198"/>
    </location>
</feature>
<evidence type="ECO:0000313" key="4">
    <source>
        <dbReference type="EnsemblMetazoa" id="HelroP165410"/>
    </source>
</evidence>
<gene>
    <name evidence="4" type="primary">20201008</name>
    <name evidence="3" type="ORF">HELRODRAFT_165410</name>
</gene>
<evidence type="ECO:0000256" key="1">
    <source>
        <dbReference type="SAM" id="MobiDB-lite"/>
    </source>
</evidence>
<accession>T1EWQ8</accession>
<evidence type="ECO:0000313" key="5">
    <source>
        <dbReference type="Proteomes" id="UP000015101"/>
    </source>
</evidence>
<dbReference type="InterPro" id="IPR005135">
    <property type="entry name" value="Endo/exonuclease/phosphatase"/>
</dbReference>
<dbReference type="HOGENOM" id="CLU_522048_0_0_1"/>
<dbReference type="OrthoDB" id="10072198at2759"/>
<keyword evidence="5" id="KW-1185">Reference proteome</keyword>
<feature type="compositionally biased region" description="Basic and acidic residues" evidence="1">
    <location>
        <begin position="214"/>
        <end position="231"/>
    </location>
</feature>
<evidence type="ECO:0000259" key="2">
    <source>
        <dbReference type="Pfam" id="PF03372"/>
    </source>
</evidence>
<reference evidence="3 5" key="2">
    <citation type="journal article" date="2013" name="Nature">
        <title>Insights into bilaterian evolution from three spiralian genomes.</title>
        <authorList>
            <person name="Simakov O."/>
            <person name="Marletaz F."/>
            <person name="Cho S.J."/>
            <person name="Edsinger-Gonzales E."/>
            <person name="Havlak P."/>
            <person name="Hellsten U."/>
            <person name="Kuo D.H."/>
            <person name="Larsson T."/>
            <person name="Lv J."/>
            <person name="Arendt D."/>
            <person name="Savage R."/>
            <person name="Osoegawa K."/>
            <person name="de Jong P."/>
            <person name="Grimwood J."/>
            <person name="Chapman J.A."/>
            <person name="Shapiro H."/>
            <person name="Aerts A."/>
            <person name="Otillar R.P."/>
            <person name="Terry A.Y."/>
            <person name="Boore J.L."/>
            <person name="Grigoriev I.V."/>
            <person name="Lindberg D.R."/>
            <person name="Seaver E.C."/>
            <person name="Weisblat D.A."/>
            <person name="Putnam N.H."/>
            <person name="Rokhsar D.S."/>
        </authorList>
    </citation>
    <scope>NUCLEOTIDE SEQUENCE</scope>
</reference>
<protein>
    <recommendedName>
        <fullName evidence="2">Endonuclease/exonuclease/phosphatase domain-containing protein</fullName>
    </recommendedName>
</protein>
<dbReference type="RefSeq" id="XP_009030243.1">
    <property type="nucleotide sequence ID" value="XM_009031995.1"/>
</dbReference>
<dbReference type="EMBL" id="AMQM01002045">
    <property type="status" value="NOT_ANNOTATED_CDS"/>
    <property type="molecule type" value="Genomic_DNA"/>
</dbReference>
<name>T1EWQ8_HELRO</name>
<dbReference type="PANTHER" id="PTHR33776">
    <property type="entry name" value="ENDO/EXONUCLEASE/PHOSPHATASE DOMAIN-CONTAINING PROTEIN"/>
    <property type="match status" value="1"/>
</dbReference>
<dbReference type="AlphaFoldDB" id="T1EWQ8"/>